<comment type="caution">
    <text evidence="3">The sequence shown here is derived from an EMBL/GenBank/DDBJ whole genome shotgun (WGS) entry which is preliminary data.</text>
</comment>
<feature type="compositionally biased region" description="Low complexity" evidence="1">
    <location>
        <begin position="76"/>
        <end position="91"/>
    </location>
</feature>
<feature type="transmembrane region" description="Helical" evidence="2">
    <location>
        <begin position="228"/>
        <end position="250"/>
    </location>
</feature>
<feature type="region of interest" description="Disordered" evidence="1">
    <location>
        <begin position="62"/>
        <end position="161"/>
    </location>
</feature>
<keyword evidence="2" id="KW-0812">Transmembrane</keyword>
<reference evidence="3 4" key="1">
    <citation type="submission" date="2019-09" db="EMBL/GenBank/DDBJ databases">
        <title>Phylogeny of genus Pseudoclavibacter and closely related genus.</title>
        <authorList>
            <person name="Li Y."/>
        </authorList>
    </citation>
    <scope>NUCLEOTIDE SEQUENCE [LARGE SCALE GENOMIC DNA]</scope>
    <source>
        <strain evidence="3 4">DSM 23821</strain>
    </source>
</reference>
<keyword evidence="2" id="KW-0472">Membrane</keyword>
<organism evidence="3 4">
    <name type="scientific">Pseudoclavibacter chungangensis</name>
    <dbReference type="NCBI Taxonomy" id="587635"/>
    <lineage>
        <taxon>Bacteria</taxon>
        <taxon>Bacillati</taxon>
        <taxon>Actinomycetota</taxon>
        <taxon>Actinomycetes</taxon>
        <taxon>Micrococcales</taxon>
        <taxon>Microbacteriaceae</taxon>
        <taxon>Pseudoclavibacter</taxon>
    </lineage>
</organism>
<feature type="transmembrane region" description="Helical" evidence="2">
    <location>
        <begin position="190"/>
        <end position="216"/>
    </location>
</feature>
<evidence type="ECO:0000256" key="1">
    <source>
        <dbReference type="SAM" id="MobiDB-lite"/>
    </source>
</evidence>
<dbReference type="Proteomes" id="UP000467240">
    <property type="component" value="Unassembled WGS sequence"/>
</dbReference>
<evidence type="ECO:0000313" key="3">
    <source>
        <dbReference type="EMBL" id="KAB1655330.1"/>
    </source>
</evidence>
<name>A0A7J5BPU1_9MICO</name>
<keyword evidence="4" id="KW-1185">Reference proteome</keyword>
<evidence type="ECO:0000256" key="2">
    <source>
        <dbReference type="SAM" id="Phobius"/>
    </source>
</evidence>
<evidence type="ECO:0000313" key="4">
    <source>
        <dbReference type="Proteomes" id="UP000467240"/>
    </source>
</evidence>
<protein>
    <submittedName>
        <fullName evidence="3">Uncharacterized protein</fullName>
    </submittedName>
</protein>
<dbReference type="EMBL" id="WBJZ01000015">
    <property type="protein sequence ID" value="KAB1655330.1"/>
    <property type="molecule type" value="Genomic_DNA"/>
</dbReference>
<gene>
    <name evidence="3" type="ORF">F8O01_11925</name>
</gene>
<keyword evidence="2" id="KW-1133">Transmembrane helix</keyword>
<dbReference type="AlphaFoldDB" id="A0A7J5BPU1"/>
<proteinExistence type="predicted"/>
<feature type="region of interest" description="Disordered" evidence="1">
    <location>
        <begin position="1"/>
        <end position="48"/>
    </location>
</feature>
<feature type="transmembrane region" description="Helical" evidence="2">
    <location>
        <begin position="257"/>
        <end position="282"/>
    </location>
</feature>
<sequence length="288" mass="29027">MSVSRQPGGRGRGGREAGATVTHIAQAASAAERSVQPTAPAPRLWGARRGARVESHIAPVYAPEHGYATPQFESTPNAAPEPAQHAAAAPQSPQPAAPAEPYGSLPLWGAPASSVAPTAAEPAPDRVAPDRVAPDRVDGAPGAGPMREPATAAPPVGTVGGVQPQSAGGFARLTRATGATEPFAITKDRVVLAAAIALVVLAAFGIASGVLTTALSTVSPTAYLTATWMLDFLVAVVALIASFLGVVGFLRTERTNLIAFGAGAAGAFIAVLQVTALILSMVQTAIFR</sequence>
<accession>A0A7J5BPU1</accession>
<feature type="compositionally biased region" description="Basic and acidic residues" evidence="1">
    <location>
        <begin position="123"/>
        <end position="138"/>
    </location>
</feature>